<accession>A0A5B9PAG7</accession>
<proteinExistence type="predicted"/>
<keyword evidence="2" id="KW-1185">Reference proteome</keyword>
<organism evidence="1 2">
    <name type="scientific">Mariniblastus fucicola</name>
    <dbReference type="NCBI Taxonomy" id="980251"/>
    <lineage>
        <taxon>Bacteria</taxon>
        <taxon>Pseudomonadati</taxon>
        <taxon>Planctomycetota</taxon>
        <taxon>Planctomycetia</taxon>
        <taxon>Pirellulales</taxon>
        <taxon>Pirellulaceae</taxon>
        <taxon>Mariniblastus</taxon>
    </lineage>
</organism>
<reference evidence="1 2" key="1">
    <citation type="submission" date="2019-08" db="EMBL/GenBank/DDBJ databases">
        <title>Deep-cultivation of Planctomycetes and their phenomic and genomic characterization uncovers novel biology.</title>
        <authorList>
            <person name="Wiegand S."/>
            <person name="Jogler M."/>
            <person name="Boedeker C."/>
            <person name="Pinto D."/>
            <person name="Vollmers J."/>
            <person name="Rivas-Marin E."/>
            <person name="Kohn T."/>
            <person name="Peeters S.H."/>
            <person name="Heuer A."/>
            <person name="Rast P."/>
            <person name="Oberbeckmann S."/>
            <person name="Bunk B."/>
            <person name="Jeske O."/>
            <person name="Meyerdierks A."/>
            <person name="Storesund J.E."/>
            <person name="Kallscheuer N."/>
            <person name="Luecker S."/>
            <person name="Lage O.M."/>
            <person name="Pohl T."/>
            <person name="Merkel B.J."/>
            <person name="Hornburger P."/>
            <person name="Mueller R.-W."/>
            <person name="Bruemmer F."/>
            <person name="Labrenz M."/>
            <person name="Spormann A.M."/>
            <person name="Op den Camp H."/>
            <person name="Overmann J."/>
            <person name="Amann R."/>
            <person name="Jetten M.S.M."/>
            <person name="Mascher T."/>
            <person name="Medema M.H."/>
            <person name="Devos D.P."/>
            <person name="Kaster A.-K."/>
            <person name="Ovreas L."/>
            <person name="Rohde M."/>
            <person name="Galperin M.Y."/>
            <person name="Jogler C."/>
        </authorList>
    </citation>
    <scope>NUCLEOTIDE SEQUENCE [LARGE SCALE GENOMIC DNA]</scope>
    <source>
        <strain evidence="1 2">FC18</strain>
    </source>
</reference>
<dbReference type="EMBL" id="CP042912">
    <property type="protein sequence ID" value="QEG23264.1"/>
    <property type="molecule type" value="Genomic_DNA"/>
</dbReference>
<sequence length="72" mass="8178">MVLNRLFRGKLTVKRQRFGASGVGSIALDRPSAIETGDGDDALARRLPSKGDEWLLRFIHNHAMNRRFQNRS</sequence>
<dbReference type="Proteomes" id="UP000322214">
    <property type="component" value="Chromosome"/>
</dbReference>
<dbReference type="AlphaFoldDB" id="A0A5B9PAG7"/>
<gene>
    <name evidence="1" type="ORF">MFFC18_31600</name>
</gene>
<evidence type="ECO:0000313" key="1">
    <source>
        <dbReference type="EMBL" id="QEG23264.1"/>
    </source>
</evidence>
<dbReference type="KEGG" id="mff:MFFC18_31600"/>
<name>A0A5B9PAG7_9BACT</name>
<protein>
    <submittedName>
        <fullName evidence="1">Uncharacterized protein</fullName>
    </submittedName>
</protein>
<evidence type="ECO:0000313" key="2">
    <source>
        <dbReference type="Proteomes" id="UP000322214"/>
    </source>
</evidence>